<gene>
    <name evidence="2" type="ORF">HNP81_000978</name>
</gene>
<proteinExistence type="predicted"/>
<feature type="domain" description="NERD" evidence="1">
    <location>
        <begin position="41"/>
        <end position="158"/>
    </location>
</feature>
<keyword evidence="3" id="KW-1185">Reference proteome</keyword>
<dbReference type="PROSITE" id="PS50965">
    <property type="entry name" value="NERD"/>
    <property type="match status" value="1"/>
</dbReference>
<reference evidence="2 3" key="1">
    <citation type="submission" date="2020-08" db="EMBL/GenBank/DDBJ databases">
        <title>Genomic Encyclopedia of Type Strains, Phase IV (KMG-IV): sequencing the most valuable type-strain genomes for metagenomic binning, comparative biology and taxonomic classification.</title>
        <authorList>
            <person name="Goeker M."/>
        </authorList>
    </citation>
    <scope>NUCLEOTIDE SEQUENCE [LARGE SCALE GENOMIC DNA]</scope>
    <source>
        <strain evidence="2 3">DSM 105481</strain>
    </source>
</reference>
<protein>
    <recommendedName>
        <fullName evidence="1">NERD domain-containing protein</fullName>
    </recommendedName>
</protein>
<sequence>MFIKGCGPSLTLRKMEALLRRLPLEDPKRPIIENDYGKYLAGFRGEQSLVYTLSFLNEKQYLIFHDIRLPIKNHFFQIDYLILSANFALILEVKNYVGTVYFDPQFDQLIRTTQQDIEETFPDPVSQVEQHRSNLLIYLHEQKLGTIPIETLVIFSNPYTQLKTTQGNHKITKKVIHKEKFLHIFQGLENKYSKEFLTHKAMKKVSKIIMKSHTPLNQDLLLKYQIQREILMSGVHCPICFTLPMEKLLGKWRCNICDHQSSKTHIQSIQDYALLVDTKITNREFRNFLDIPSASISAKLLNSMNLPKEGKSRAVTYQLIIDE</sequence>
<dbReference type="Pfam" id="PF08378">
    <property type="entry name" value="NERD"/>
    <property type="match status" value="1"/>
</dbReference>
<evidence type="ECO:0000313" key="2">
    <source>
        <dbReference type="EMBL" id="MBA9025695.1"/>
    </source>
</evidence>
<evidence type="ECO:0000313" key="3">
    <source>
        <dbReference type="Proteomes" id="UP000626697"/>
    </source>
</evidence>
<dbReference type="EMBL" id="JACJHX010000002">
    <property type="protein sequence ID" value="MBA9025695.1"/>
    <property type="molecule type" value="Genomic_DNA"/>
</dbReference>
<organism evidence="2 3">
    <name type="scientific">Peribacillus huizhouensis</name>
    <dbReference type="NCBI Taxonomy" id="1501239"/>
    <lineage>
        <taxon>Bacteria</taxon>
        <taxon>Bacillati</taxon>
        <taxon>Bacillota</taxon>
        <taxon>Bacilli</taxon>
        <taxon>Bacillales</taxon>
        <taxon>Bacillaceae</taxon>
        <taxon>Peribacillus</taxon>
    </lineage>
</organism>
<dbReference type="Proteomes" id="UP000626697">
    <property type="component" value="Unassembled WGS sequence"/>
</dbReference>
<dbReference type="RefSeq" id="WP_182501751.1">
    <property type="nucleotide sequence ID" value="NZ_JACJHX010000002.1"/>
</dbReference>
<dbReference type="InterPro" id="IPR011528">
    <property type="entry name" value="NERD"/>
</dbReference>
<name>A0ABR6CM96_9BACI</name>
<comment type="caution">
    <text evidence="2">The sequence shown here is derived from an EMBL/GenBank/DDBJ whole genome shotgun (WGS) entry which is preliminary data.</text>
</comment>
<accession>A0ABR6CM96</accession>
<evidence type="ECO:0000259" key="1">
    <source>
        <dbReference type="PROSITE" id="PS50965"/>
    </source>
</evidence>